<dbReference type="Proteomes" id="UP000046373">
    <property type="component" value="Unassembled WGS sequence"/>
</dbReference>
<accession>A0A090ETE6</accession>
<evidence type="ECO:0000313" key="1">
    <source>
        <dbReference type="EMBL" id="CDX32364.1"/>
    </source>
</evidence>
<organism evidence="1 2">
    <name type="scientific">Mesorhizobium plurifarium</name>
    <dbReference type="NCBI Taxonomy" id="69974"/>
    <lineage>
        <taxon>Bacteria</taxon>
        <taxon>Pseudomonadati</taxon>
        <taxon>Pseudomonadota</taxon>
        <taxon>Alphaproteobacteria</taxon>
        <taxon>Hyphomicrobiales</taxon>
        <taxon>Phyllobacteriaceae</taxon>
        <taxon>Mesorhizobium</taxon>
    </lineage>
</organism>
<name>A0A090ETE6_MESPL</name>
<dbReference type="EMBL" id="CCNB01000007">
    <property type="protein sequence ID" value="CDX32364.1"/>
    <property type="molecule type" value="Genomic_DNA"/>
</dbReference>
<gene>
    <name evidence="1" type="ORF">MPLDJ20_150129</name>
</gene>
<reference evidence="1 2" key="1">
    <citation type="submission" date="2014-08" db="EMBL/GenBank/DDBJ databases">
        <authorList>
            <person name="Moulin Lionel"/>
        </authorList>
    </citation>
    <scope>NUCLEOTIDE SEQUENCE [LARGE SCALE GENOMIC DNA]</scope>
</reference>
<evidence type="ECO:0000313" key="2">
    <source>
        <dbReference type="Proteomes" id="UP000046373"/>
    </source>
</evidence>
<proteinExistence type="predicted"/>
<sequence>MNLIFRHANRGKPRTDPWLELISPKLAKKRSRLCTRPQLPKWLTASSKIPDGPGP</sequence>
<protein>
    <submittedName>
        <fullName evidence="1">Uncharacterized protein</fullName>
    </submittedName>
</protein>
<dbReference type="AlphaFoldDB" id="A0A090ETE6"/>